<reference evidence="1" key="1">
    <citation type="submission" date="2021-02" db="EMBL/GenBank/DDBJ databases">
        <title>Comparative genomics reveals that relaxation of natural selection precedes convergent phenotypic evolution of cavefish.</title>
        <authorList>
            <person name="Peng Z."/>
        </authorList>
    </citation>
    <scope>NUCLEOTIDE SEQUENCE</scope>
    <source>
        <tissue evidence="1">Muscle</tissue>
    </source>
</reference>
<proteinExistence type="predicted"/>
<name>A0A9W7WKL1_TRIRA</name>
<dbReference type="Proteomes" id="UP001059041">
    <property type="component" value="Linkage Group LG12"/>
</dbReference>
<accession>A0A9W7WKL1</accession>
<evidence type="ECO:0000313" key="1">
    <source>
        <dbReference type="EMBL" id="KAI7802936.1"/>
    </source>
</evidence>
<gene>
    <name evidence="1" type="ORF">IRJ41_025906</name>
</gene>
<protein>
    <submittedName>
        <fullName evidence="1">Uncharacterized protein</fullName>
    </submittedName>
</protein>
<comment type="caution">
    <text evidence="1">The sequence shown here is derived from an EMBL/GenBank/DDBJ whole genome shotgun (WGS) entry which is preliminary data.</text>
</comment>
<feature type="non-terminal residue" evidence="1">
    <location>
        <position position="54"/>
    </location>
</feature>
<dbReference type="EMBL" id="JAFHDT010000012">
    <property type="protein sequence ID" value="KAI7802936.1"/>
    <property type="molecule type" value="Genomic_DNA"/>
</dbReference>
<evidence type="ECO:0000313" key="2">
    <source>
        <dbReference type="Proteomes" id="UP001059041"/>
    </source>
</evidence>
<sequence length="54" mass="5994">RHKTGHRLHRTGCRLHRTGCRLGHRPGWMGSPTTPFVSSILPAGFNEGSCILSR</sequence>
<organism evidence="1 2">
    <name type="scientific">Triplophysa rosa</name>
    <name type="common">Cave loach</name>
    <dbReference type="NCBI Taxonomy" id="992332"/>
    <lineage>
        <taxon>Eukaryota</taxon>
        <taxon>Metazoa</taxon>
        <taxon>Chordata</taxon>
        <taxon>Craniata</taxon>
        <taxon>Vertebrata</taxon>
        <taxon>Euteleostomi</taxon>
        <taxon>Actinopterygii</taxon>
        <taxon>Neopterygii</taxon>
        <taxon>Teleostei</taxon>
        <taxon>Ostariophysi</taxon>
        <taxon>Cypriniformes</taxon>
        <taxon>Nemacheilidae</taxon>
        <taxon>Triplophysa</taxon>
    </lineage>
</organism>
<dbReference type="AlphaFoldDB" id="A0A9W7WKL1"/>
<keyword evidence="2" id="KW-1185">Reference proteome</keyword>